<keyword evidence="1" id="KW-0472">Membrane</keyword>
<keyword evidence="1" id="KW-1133">Transmembrane helix</keyword>
<accession>B7G6E3</accession>
<protein>
    <submittedName>
        <fullName evidence="3">Uncharacterized protein</fullName>
    </submittedName>
</protein>
<evidence type="ECO:0000313" key="3">
    <source>
        <dbReference type="EMBL" id="EEC45999.1"/>
    </source>
</evidence>
<reference evidence="4" key="2">
    <citation type="submission" date="2008-08" db="EMBL/GenBank/DDBJ databases">
        <authorList>
            <consortium name="Diatom Consortium"/>
            <person name="Grigoriev I."/>
            <person name="Grimwood J."/>
            <person name="Kuo A."/>
            <person name="Otillar R.P."/>
            <person name="Salamov A."/>
            <person name="Detter J.C."/>
            <person name="Lindquist E."/>
            <person name="Shapiro H."/>
            <person name="Lucas S."/>
            <person name="Glavina del Rio T."/>
            <person name="Pitluck S."/>
            <person name="Rokhsar D."/>
            <person name="Bowler C."/>
        </authorList>
    </citation>
    <scope>GENOME REANNOTATION</scope>
    <source>
        <strain evidence="4">CCAP 1055/1</strain>
    </source>
</reference>
<dbReference type="KEGG" id="pti:PHATRDRAFT_48223"/>
<dbReference type="OrthoDB" id="10675539at2759"/>
<sequence length="496" mass="54186">MKITFASYCLWIMTASSSANFQIGSQYTSMSRVEMEAFQDVALWCDSDVHELCDARQSVPSLADMLLPADPLKDFGLFMDSLMDSVLVMPPQPSGSWVVVMHEVEPEDNAAQTVISQLAASTHPDDVEAVTQQMVQHGQAVMEDQTATAEKRRMARRLTEVAPEHLHQHRLALLPFGSPQRNRCLQTAFEHAAVTHNCGVALENLQSARVAQYTARVQRSQYDMSLVTNFSVMYAFVIFTVIVAFLRKRKERKEHRRLKINILKAIYSTPALKNLVEERIGEEIGSVPPLPWFSLMKFGRHAATFRRLLHVMFLLRISTLMLLMTALWTAPQYVLPLCVCLSVILFGVVAFAPKPVHVCACCCCSATTDDAKNGSLTAEQACCGCCQGTGVCAPSCASCCGANGDAGCNCDGDNEDCCCDDDKKTASKEWKLAGDCECCCCCNATLEDRKNGTLTVEQACCGCCQGSGVCSAAGCGRTGDTTPQKAIYEAIPIQIV</sequence>
<organism evidence="3 4">
    <name type="scientific">Phaeodactylum tricornutum (strain CCAP 1055/1)</name>
    <dbReference type="NCBI Taxonomy" id="556484"/>
    <lineage>
        <taxon>Eukaryota</taxon>
        <taxon>Sar</taxon>
        <taxon>Stramenopiles</taxon>
        <taxon>Ochrophyta</taxon>
        <taxon>Bacillariophyta</taxon>
        <taxon>Bacillariophyceae</taxon>
        <taxon>Bacillariophycidae</taxon>
        <taxon>Naviculales</taxon>
        <taxon>Phaeodactylaceae</taxon>
        <taxon>Phaeodactylum</taxon>
    </lineage>
</organism>
<dbReference type="EMBL" id="CM000618">
    <property type="protein sequence ID" value="EEC45999.1"/>
    <property type="molecule type" value="Genomic_DNA"/>
</dbReference>
<dbReference type="PaxDb" id="2850-Phatr48223"/>
<evidence type="ECO:0000256" key="2">
    <source>
        <dbReference type="SAM" id="SignalP"/>
    </source>
</evidence>
<keyword evidence="2" id="KW-0732">Signal</keyword>
<feature type="transmembrane region" description="Helical" evidence="1">
    <location>
        <begin position="333"/>
        <end position="352"/>
    </location>
</feature>
<name>B7G6E3_PHATC</name>
<dbReference type="Proteomes" id="UP000000759">
    <property type="component" value="Chromosome 16"/>
</dbReference>
<dbReference type="AlphaFoldDB" id="B7G6E3"/>
<evidence type="ECO:0000256" key="1">
    <source>
        <dbReference type="SAM" id="Phobius"/>
    </source>
</evidence>
<feature type="transmembrane region" description="Helical" evidence="1">
    <location>
        <begin position="308"/>
        <end position="327"/>
    </location>
</feature>
<proteinExistence type="predicted"/>
<dbReference type="InParanoid" id="B7G6E3"/>
<feature type="chain" id="PRO_5002853031" evidence="2">
    <location>
        <begin position="19"/>
        <end position="496"/>
    </location>
</feature>
<gene>
    <name evidence="3" type="ORF">PHATRDRAFT_48223</name>
</gene>
<keyword evidence="4" id="KW-1185">Reference proteome</keyword>
<keyword evidence="1" id="KW-0812">Transmembrane</keyword>
<dbReference type="RefSeq" id="XP_002182712.1">
    <property type="nucleotide sequence ID" value="XM_002182676.1"/>
</dbReference>
<dbReference type="GeneID" id="7203532"/>
<feature type="signal peptide" evidence="2">
    <location>
        <begin position="1"/>
        <end position="18"/>
    </location>
</feature>
<feature type="transmembrane region" description="Helical" evidence="1">
    <location>
        <begin position="226"/>
        <end position="246"/>
    </location>
</feature>
<evidence type="ECO:0000313" key="4">
    <source>
        <dbReference type="Proteomes" id="UP000000759"/>
    </source>
</evidence>
<dbReference type="HOGENOM" id="CLU_550408_0_0_1"/>
<reference evidence="3 4" key="1">
    <citation type="journal article" date="2008" name="Nature">
        <title>The Phaeodactylum genome reveals the evolutionary history of diatom genomes.</title>
        <authorList>
            <person name="Bowler C."/>
            <person name="Allen A.E."/>
            <person name="Badger J.H."/>
            <person name="Grimwood J."/>
            <person name="Jabbari K."/>
            <person name="Kuo A."/>
            <person name="Maheswari U."/>
            <person name="Martens C."/>
            <person name="Maumus F."/>
            <person name="Otillar R.P."/>
            <person name="Rayko E."/>
            <person name="Salamov A."/>
            <person name="Vandepoele K."/>
            <person name="Beszteri B."/>
            <person name="Gruber A."/>
            <person name="Heijde M."/>
            <person name="Katinka M."/>
            <person name="Mock T."/>
            <person name="Valentin K."/>
            <person name="Verret F."/>
            <person name="Berges J.A."/>
            <person name="Brownlee C."/>
            <person name="Cadoret J.P."/>
            <person name="Chiovitti A."/>
            <person name="Choi C.J."/>
            <person name="Coesel S."/>
            <person name="De Martino A."/>
            <person name="Detter J.C."/>
            <person name="Durkin C."/>
            <person name="Falciatore A."/>
            <person name="Fournet J."/>
            <person name="Haruta M."/>
            <person name="Huysman M.J."/>
            <person name="Jenkins B.D."/>
            <person name="Jiroutova K."/>
            <person name="Jorgensen R.E."/>
            <person name="Joubert Y."/>
            <person name="Kaplan A."/>
            <person name="Kroger N."/>
            <person name="Kroth P.G."/>
            <person name="La Roche J."/>
            <person name="Lindquist E."/>
            <person name="Lommer M."/>
            <person name="Martin-Jezequel V."/>
            <person name="Lopez P.J."/>
            <person name="Lucas S."/>
            <person name="Mangogna M."/>
            <person name="McGinnis K."/>
            <person name="Medlin L.K."/>
            <person name="Montsant A."/>
            <person name="Oudot-Le Secq M.P."/>
            <person name="Napoli C."/>
            <person name="Obornik M."/>
            <person name="Parker M.S."/>
            <person name="Petit J.L."/>
            <person name="Porcel B.M."/>
            <person name="Poulsen N."/>
            <person name="Robison M."/>
            <person name="Rychlewski L."/>
            <person name="Rynearson T.A."/>
            <person name="Schmutz J."/>
            <person name="Shapiro H."/>
            <person name="Siaut M."/>
            <person name="Stanley M."/>
            <person name="Sussman M.R."/>
            <person name="Taylor A.R."/>
            <person name="Vardi A."/>
            <person name="von Dassow P."/>
            <person name="Vyverman W."/>
            <person name="Willis A."/>
            <person name="Wyrwicz L.S."/>
            <person name="Rokhsar D.S."/>
            <person name="Weissenbach J."/>
            <person name="Armbrust E.V."/>
            <person name="Green B.R."/>
            <person name="Van de Peer Y."/>
            <person name="Grigoriev I.V."/>
        </authorList>
    </citation>
    <scope>NUCLEOTIDE SEQUENCE [LARGE SCALE GENOMIC DNA]</scope>
    <source>
        <strain evidence="3 4">CCAP 1055/1</strain>
    </source>
</reference>